<gene>
    <name evidence="1" type="ORF">CNE99_01380</name>
</gene>
<dbReference type="SUPFAM" id="SSF46626">
    <property type="entry name" value="Cytochrome c"/>
    <property type="match status" value="1"/>
</dbReference>
<dbReference type="AlphaFoldDB" id="A0A2A5WZV0"/>
<organism evidence="1 2">
    <name type="scientific">OM182 bacterium MED-G24</name>
    <dbReference type="NCBI Taxonomy" id="1986255"/>
    <lineage>
        <taxon>Bacteria</taxon>
        <taxon>Pseudomonadati</taxon>
        <taxon>Pseudomonadota</taxon>
        <taxon>Gammaproteobacteria</taxon>
        <taxon>OMG group</taxon>
        <taxon>OM182 clade</taxon>
    </lineage>
</organism>
<proteinExistence type="predicted"/>
<protein>
    <recommendedName>
        <fullName evidence="3">Cytochrome c domain-containing protein</fullName>
    </recommendedName>
</protein>
<reference evidence="1 2" key="1">
    <citation type="submission" date="2017-08" db="EMBL/GenBank/DDBJ databases">
        <title>Fine stratification of microbial communities through a metagenomic profile of the photic zone.</title>
        <authorList>
            <person name="Haro-Moreno J.M."/>
            <person name="Lopez-Perez M."/>
            <person name="De La Torre J."/>
            <person name="Picazo A."/>
            <person name="Camacho A."/>
            <person name="Rodriguez-Valera F."/>
        </authorList>
    </citation>
    <scope>NUCLEOTIDE SEQUENCE [LARGE SCALE GENOMIC DNA]</scope>
    <source>
        <strain evidence="1">MED-G24</strain>
    </source>
</reference>
<name>A0A2A5WZV0_9GAMM</name>
<evidence type="ECO:0000313" key="1">
    <source>
        <dbReference type="EMBL" id="PDH41704.1"/>
    </source>
</evidence>
<evidence type="ECO:0008006" key="3">
    <source>
        <dbReference type="Google" id="ProtNLM"/>
    </source>
</evidence>
<accession>A0A2A5WZV0</accession>
<evidence type="ECO:0000313" key="2">
    <source>
        <dbReference type="Proteomes" id="UP000219327"/>
    </source>
</evidence>
<comment type="caution">
    <text evidence="1">The sequence shown here is derived from an EMBL/GenBank/DDBJ whole genome shotgun (WGS) entry which is preliminary data.</text>
</comment>
<sequence length="63" mass="6972">MYEGRFDTLLKVIAFYATGPAPDRGLHAFHLTPEDTAAIIAFFHSLTDIRLLTNPELGPPETT</sequence>
<dbReference type="Proteomes" id="UP000219327">
    <property type="component" value="Unassembled WGS sequence"/>
</dbReference>
<dbReference type="GO" id="GO:0020037">
    <property type="term" value="F:heme binding"/>
    <property type="evidence" value="ECO:0007669"/>
    <property type="project" value="InterPro"/>
</dbReference>
<dbReference type="Gene3D" id="1.10.760.10">
    <property type="entry name" value="Cytochrome c-like domain"/>
    <property type="match status" value="1"/>
</dbReference>
<dbReference type="InterPro" id="IPR036909">
    <property type="entry name" value="Cyt_c-like_dom_sf"/>
</dbReference>
<dbReference type="GO" id="GO:0009055">
    <property type="term" value="F:electron transfer activity"/>
    <property type="evidence" value="ECO:0007669"/>
    <property type="project" value="InterPro"/>
</dbReference>
<dbReference type="EMBL" id="NTKD01000003">
    <property type="protein sequence ID" value="PDH41704.1"/>
    <property type="molecule type" value="Genomic_DNA"/>
</dbReference>